<keyword evidence="9" id="KW-0051">Antiviral defense</keyword>
<dbReference type="InterPro" id="IPR006474">
    <property type="entry name" value="Helicase_Cas3_CRISPR-ass_core"/>
</dbReference>
<dbReference type="GO" id="GO:0016787">
    <property type="term" value="F:hydrolase activity"/>
    <property type="evidence" value="ECO:0007669"/>
    <property type="project" value="UniProtKB-KW"/>
</dbReference>
<dbReference type="Gene3D" id="1.10.3210.30">
    <property type="match status" value="1"/>
</dbReference>
<dbReference type="GO" id="GO:0004386">
    <property type="term" value="F:helicase activity"/>
    <property type="evidence" value="ECO:0007669"/>
    <property type="project" value="UniProtKB-KW"/>
</dbReference>
<evidence type="ECO:0000259" key="11">
    <source>
        <dbReference type="PROSITE" id="PS51643"/>
    </source>
</evidence>
<dbReference type="PROSITE" id="PS51643">
    <property type="entry name" value="HD_CAS3"/>
    <property type="match status" value="1"/>
</dbReference>
<dbReference type="GO" id="GO:0003676">
    <property type="term" value="F:nucleic acid binding"/>
    <property type="evidence" value="ECO:0007669"/>
    <property type="project" value="InterPro"/>
</dbReference>
<dbReference type="CDD" id="cd09641">
    <property type="entry name" value="Cas3''_I"/>
    <property type="match status" value="1"/>
</dbReference>
<sequence length="907" mass="106018">MDKLILYSKEYFDTLIKDSHCYYAHLPKKVGRLPELLSEHSSLTFAYASNIIVHQSLEKSVAKLIDLSIPLSISDKQSVTKEIRKLFNEAIAFHDLGKLNYKFQHYVMKNDRCKSLNSCLHQFGSQHSVLSMYLYLAMSLYRILKREDEEVQMFLYGIAVYFSYNIVQHHASMLLEAQNEIVWSDERLQELSPYLSLLAGYDFTEEFVKQFHFILQHTSGRVDGVFYQMNNSIMHTTEPFSLYALMRLHYSILTSSDYLATAHYINGWKNIITDFGLITNDLRERIIHNASTYKYNKAIYESIERNDFPDLSELTEKSNTNLNLLRRSIATEVITNVRRNRDKNLFYIEAPTGGGKTNVSMLAVAELLKDKTLNKIFYVFPFTTLITQTYVSLKDVFGLKNDEIIELHSKAAHISVSASSHSLIKEETDDYKNEYIDYIDSLFVNYPVSLLSHVRFFEYLTTNKKEANYVFSRLANSVVILDEIQSYNPSTWDVIAFFIKEYSACFNMKFIVMSATLPKIGEIVKGADFTYLIENKNKYFLNPNFCRRVVFDYSLLDWNMPCSPNQHCEYLGKLHDKLLQESRWYAENNNLYPGSVHVIIEFIYKHSASEFYALFSEDTFFDEIYLLSGTILEPRRKEIIENLKTSEYRKMRVLLISTQVVEAGVDIDMDLGFKDKSIIDSEEQLAGRINRNVRKQSCKLYVFNCDAPDCIYGKDERFRVIKSLSLNKYMHILEQKDFDYLYKDVLSKIIRRNSSVFFENINDLKEELSILNYKKVDRSLILIDTDTVSVFVPLSVRISCMQGFISLLDELDIYYDEWISGVCVWNAYVSLLLNQDSDFVEFKRKLVNMRVLMSYFTFSLYITSKDFDLLKTYGEERYGYFYLENYHAVYSLEGGINTNICMDSLFI</sequence>
<feature type="domain" description="HD Cas3-type" evidence="11">
    <location>
        <begin position="30"/>
        <end position="259"/>
    </location>
</feature>
<evidence type="ECO:0000256" key="7">
    <source>
        <dbReference type="ARBA" id="ARBA00022806"/>
    </source>
</evidence>
<proteinExistence type="inferred from homology"/>
<dbReference type="Proteomes" id="UP000260814">
    <property type="component" value="Unassembled WGS sequence"/>
</dbReference>
<dbReference type="GO" id="GO:0005524">
    <property type="term" value="F:ATP binding"/>
    <property type="evidence" value="ECO:0007669"/>
    <property type="project" value="UniProtKB-KW"/>
</dbReference>
<evidence type="ECO:0000256" key="2">
    <source>
        <dbReference type="ARBA" id="ARBA00009046"/>
    </source>
</evidence>
<dbReference type="EMBL" id="QSTW01000003">
    <property type="protein sequence ID" value="RGM92563.1"/>
    <property type="molecule type" value="Genomic_DNA"/>
</dbReference>
<dbReference type="InterPro" id="IPR006483">
    <property type="entry name" value="CRISPR-assoc_Cas3_HD"/>
</dbReference>
<evidence type="ECO:0000256" key="5">
    <source>
        <dbReference type="ARBA" id="ARBA00022741"/>
    </source>
</evidence>
<dbReference type="AlphaFoldDB" id="A0A3E4ZC48"/>
<evidence type="ECO:0000259" key="10">
    <source>
        <dbReference type="PROSITE" id="PS51192"/>
    </source>
</evidence>
<dbReference type="InterPro" id="IPR054712">
    <property type="entry name" value="Cas3-like_dom"/>
</dbReference>
<evidence type="ECO:0000256" key="9">
    <source>
        <dbReference type="ARBA" id="ARBA00023118"/>
    </source>
</evidence>
<keyword evidence="6" id="KW-0378">Hydrolase</keyword>
<accession>A0A3E4ZC48</accession>
<keyword evidence="7" id="KW-0347">Helicase</keyword>
<evidence type="ECO:0000313" key="13">
    <source>
        <dbReference type="Proteomes" id="UP000260814"/>
    </source>
</evidence>
<evidence type="ECO:0000256" key="4">
    <source>
        <dbReference type="ARBA" id="ARBA00022723"/>
    </source>
</evidence>
<comment type="similarity">
    <text evidence="1">In the N-terminal section; belongs to the CRISPR-associated nuclease Cas3-HD family.</text>
</comment>
<comment type="caution">
    <text evidence="12">The sequence shown here is derived from an EMBL/GenBank/DDBJ whole genome shotgun (WGS) entry which is preliminary data.</text>
</comment>
<dbReference type="GO" id="GO:0004518">
    <property type="term" value="F:nuclease activity"/>
    <property type="evidence" value="ECO:0007669"/>
    <property type="project" value="UniProtKB-KW"/>
</dbReference>
<dbReference type="SMART" id="SM00487">
    <property type="entry name" value="DEXDc"/>
    <property type="match status" value="1"/>
</dbReference>
<organism evidence="12 13">
    <name type="scientific">Phocaeicola plebeius</name>
    <dbReference type="NCBI Taxonomy" id="310297"/>
    <lineage>
        <taxon>Bacteria</taxon>
        <taxon>Pseudomonadati</taxon>
        <taxon>Bacteroidota</taxon>
        <taxon>Bacteroidia</taxon>
        <taxon>Bacteroidales</taxon>
        <taxon>Bacteroidaceae</taxon>
        <taxon>Phocaeicola</taxon>
    </lineage>
</organism>
<keyword evidence="5" id="KW-0547">Nucleotide-binding</keyword>
<evidence type="ECO:0000256" key="1">
    <source>
        <dbReference type="ARBA" id="ARBA00006847"/>
    </source>
</evidence>
<reference evidence="12 13" key="1">
    <citation type="submission" date="2018-08" db="EMBL/GenBank/DDBJ databases">
        <title>A genome reference for cultivated species of the human gut microbiota.</title>
        <authorList>
            <person name="Zou Y."/>
            <person name="Xue W."/>
            <person name="Luo G."/>
        </authorList>
    </citation>
    <scope>NUCLEOTIDE SEQUENCE [LARGE SCALE GENOMIC DNA]</scope>
    <source>
        <strain evidence="12 13">OM06-2</strain>
    </source>
</reference>
<dbReference type="GO" id="GO:0051607">
    <property type="term" value="P:defense response to virus"/>
    <property type="evidence" value="ECO:0007669"/>
    <property type="project" value="UniProtKB-KW"/>
</dbReference>
<dbReference type="SUPFAM" id="SSF52540">
    <property type="entry name" value="P-loop containing nucleoside triphosphate hydrolases"/>
    <property type="match status" value="1"/>
</dbReference>
<dbReference type="Pfam" id="PF22590">
    <property type="entry name" value="Cas3-like_C_2"/>
    <property type="match status" value="1"/>
</dbReference>
<keyword evidence="8" id="KW-0067">ATP-binding</keyword>
<dbReference type="NCBIfam" id="TIGR01596">
    <property type="entry name" value="cas3_HD"/>
    <property type="match status" value="1"/>
</dbReference>
<dbReference type="InterPro" id="IPR027417">
    <property type="entry name" value="P-loop_NTPase"/>
</dbReference>
<feature type="domain" description="Helicase ATP-binding" evidence="10">
    <location>
        <begin position="337"/>
        <end position="519"/>
    </location>
</feature>
<evidence type="ECO:0000256" key="6">
    <source>
        <dbReference type="ARBA" id="ARBA00022801"/>
    </source>
</evidence>
<dbReference type="Gene3D" id="3.40.50.300">
    <property type="entry name" value="P-loop containing nucleotide triphosphate hydrolases"/>
    <property type="match status" value="2"/>
</dbReference>
<evidence type="ECO:0000256" key="3">
    <source>
        <dbReference type="ARBA" id="ARBA00022722"/>
    </source>
</evidence>
<protein>
    <submittedName>
        <fullName evidence="12">CRISPR-associated helicase Cas3</fullName>
    </submittedName>
</protein>
<keyword evidence="3" id="KW-0540">Nuclease</keyword>
<dbReference type="InterPro" id="IPR050474">
    <property type="entry name" value="Hel308_SKI2-like"/>
</dbReference>
<dbReference type="RefSeq" id="WP_117700908.1">
    <property type="nucleotide sequence ID" value="NZ_QSTW01000003.1"/>
</dbReference>
<dbReference type="Pfam" id="PF00270">
    <property type="entry name" value="DEAD"/>
    <property type="match status" value="1"/>
</dbReference>
<dbReference type="InterPro" id="IPR014001">
    <property type="entry name" value="Helicase_ATP-bd"/>
</dbReference>
<evidence type="ECO:0000313" key="12">
    <source>
        <dbReference type="EMBL" id="RGM92563.1"/>
    </source>
</evidence>
<keyword evidence="4" id="KW-0479">Metal-binding</keyword>
<dbReference type="PROSITE" id="PS51192">
    <property type="entry name" value="HELICASE_ATP_BIND_1"/>
    <property type="match status" value="1"/>
</dbReference>
<comment type="similarity">
    <text evidence="2">In the central section; belongs to the CRISPR-associated helicase Cas3 family.</text>
</comment>
<dbReference type="InterPro" id="IPR038257">
    <property type="entry name" value="CRISPR-assoc_Cas3_HD_sf"/>
</dbReference>
<dbReference type="GO" id="GO:0046872">
    <property type="term" value="F:metal ion binding"/>
    <property type="evidence" value="ECO:0007669"/>
    <property type="project" value="UniProtKB-KW"/>
</dbReference>
<name>A0A3E4ZC48_9BACT</name>
<gene>
    <name evidence="12" type="primary">cas3</name>
    <name evidence="12" type="ORF">DXB87_03965</name>
</gene>
<dbReference type="PANTHER" id="PTHR47961">
    <property type="entry name" value="DNA POLYMERASE THETA, PUTATIVE (AFU_ORTHOLOGUE AFUA_1G05260)-RELATED"/>
    <property type="match status" value="1"/>
</dbReference>
<dbReference type="NCBIfam" id="TIGR01587">
    <property type="entry name" value="cas3_core"/>
    <property type="match status" value="1"/>
</dbReference>
<dbReference type="PANTHER" id="PTHR47961:SF4">
    <property type="entry name" value="ACTIVATING SIGNAL COINTEGRATOR 1 COMPLEX SUBUNIT 3"/>
    <property type="match status" value="1"/>
</dbReference>
<dbReference type="InterPro" id="IPR011545">
    <property type="entry name" value="DEAD/DEAH_box_helicase_dom"/>
</dbReference>
<evidence type="ECO:0000256" key="8">
    <source>
        <dbReference type="ARBA" id="ARBA00022840"/>
    </source>
</evidence>